<feature type="transmembrane region" description="Helical" evidence="2">
    <location>
        <begin position="93"/>
        <end position="115"/>
    </location>
</feature>
<evidence type="ECO:0000256" key="2">
    <source>
        <dbReference type="SAM" id="Phobius"/>
    </source>
</evidence>
<dbReference type="OrthoDB" id="3248909at2759"/>
<protein>
    <submittedName>
        <fullName evidence="3">Uncharacterized protein</fullName>
    </submittedName>
</protein>
<reference evidence="3" key="1">
    <citation type="submission" date="2022-11" db="EMBL/GenBank/DDBJ databases">
        <authorList>
            <person name="Petersen C."/>
        </authorList>
    </citation>
    <scope>NUCLEOTIDE SEQUENCE</scope>
    <source>
        <strain evidence="3">IBT 30069</strain>
    </source>
</reference>
<dbReference type="Proteomes" id="UP001149165">
    <property type="component" value="Unassembled WGS sequence"/>
</dbReference>
<dbReference type="EMBL" id="JAPQKH010000006">
    <property type="protein sequence ID" value="KAJ5094588.1"/>
    <property type="molecule type" value="Genomic_DNA"/>
</dbReference>
<dbReference type="InterPro" id="IPR021840">
    <property type="entry name" value="DUF3433"/>
</dbReference>
<evidence type="ECO:0000256" key="1">
    <source>
        <dbReference type="SAM" id="MobiDB-lite"/>
    </source>
</evidence>
<keyword evidence="2" id="KW-0472">Membrane</keyword>
<dbReference type="PANTHER" id="PTHR37544">
    <property type="entry name" value="SPRAY-RELATED"/>
    <property type="match status" value="1"/>
</dbReference>
<accession>A0A9W9K662</accession>
<feature type="transmembrane region" description="Helical" evidence="2">
    <location>
        <begin position="203"/>
        <end position="228"/>
    </location>
</feature>
<feature type="transmembrane region" description="Helical" evidence="2">
    <location>
        <begin position="569"/>
        <end position="590"/>
    </location>
</feature>
<comment type="caution">
    <text evidence="3">The sequence shown here is derived from an EMBL/GenBank/DDBJ whole genome shotgun (WGS) entry which is preliminary data.</text>
</comment>
<reference evidence="3" key="2">
    <citation type="journal article" date="2023" name="IMA Fungus">
        <title>Comparative genomic study of the Penicillium genus elucidates a diverse pangenome and 15 lateral gene transfer events.</title>
        <authorList>
            <person name="Petersen C."/>
            <person name="Sorensen T."/>
            <person name="Nielsen M.R."/>
            <person name="Sondergaard T.E."/>
            <person name="Sorensen J.L."/>
            <person name="Fitzpatrick D.A."/>
            <person name="Frisvad J.C."/>
            <person name="Nielsen K.L."/>
        </authorList>
    </citation>
    <scope>NUCLEOTIDE SEQUENCE</scope>
    <source>
        <strain evidence="3">IBT 30069</strain>
    </source>
</reference>
<keyword evidence="2" id="KW-0812">Transmembrane</keyword>
<evidence type="ECO:0000313" key="4">
    <source>
        <dbReference type="Proteomes" id="UP001149165"/>
    </source>
</evidence>
<organism evidence="3 4">
    <name type="scientific">Penicillium angulare</name>
    <dbReference type="NCBI Taxonomy" id="116970"/>
    <lineage>
        <taxon>Eukaryota</taxon>
        <taxon>Fungi</taxon>
        <taxon>Dikarya</taxon>
        <taxon>Ascomycota</taxon>
        <taxon>Pezizomycotina</taxon>
        <taxon>Eurotiomycetes</taxon>
        <taxon>Eurotiomycetidae</taxon>
        <taxon>Eurotiales</taxon>
        <taxon>Aspergillaceae</taxon>
        <taxon>Penicillium</taxon>
    </lineage>
</organism>
<gene>
    <name evidence="3" type="ORF">N7456_010449</name>
</gene>
<evidence type="ECO:0000313" key="3">
    <source>
        <dbReference type="EMBL" id="KAJ5094588.1"/>
    </source>
</evidence>
<feature type="region of interest" description="Disordered" evidence="1">
    <location>
        <begin position="1"/>
        <end position="69"/>
    </location>
</feature>
<sequence>MATRQYNASEDRDLLGQNSRTYFTSQVRASRPDSDSDSTTGSNHSASGSEVSSLSSSSHTATSTGNVQPEIHQKEEAASIWAPSWVPYTFSRYFMAILSVICFTLCIITFLLWWISSKNYGLGSDNGSSAMLFGWRYSPTMIAVIYVQMTAVLFEDIKRTEPFARLARSEGSPASASILKTPGAWWNALYDGFSKKKSGRRSWVLICAALVNIIGFMAISSLSSAYLFSEDVIVPKSTDFYTLTPNSNSPLPIDADRTTHFRTIANLLQNVSTSPWITDEYTILPFWPSDLPGEAPITSLPSTSSQTWKAETMMFKSELNCTPMTVKGQVNQTVQYTKGVVKVPSISIIWDSPIGCEYGLSADKAFFNVGGGSWSDASTFYFGEMAVEPDANTVFSTNHTRECDGKEIIIVTDSWKSPDAIYEAQLCDSNYYMANVTTSVALTGDEPDISFNETEFDSNKVLIPNKLFDTSEFRKMMLDSDWPTYMISILWSQTAILGGPTILLGALYDYNMTALVNDPNWAVSAAKAKQRYFGEVLQASLSHNGASQKTAIRGEIRDVESRVVVQPGAAIALGVLFAISLLLVLAVWWLKQLKYRPLNLTQDPSTTVGTACLVSGNPLVRSSFQKFKQPNQKDMDEALGDEWFCTDAYGLCRINPENTIKHNTTQSENGTPMLLRLPAILGLIFSLVAVTIGVAVLYHFAASVGLYEKAFVYQVQVSFLSSGAASIAPFSMIPTLIATGIGLWWSAIDDNFRRLTPFLEMSRENPQLRRGATLSYQSSFWLWACTKASLNKHWLLAILTFGSSLSPIFTTTMSALFDRGPGDVIKPITFNRSLEIRDIPHVFQTSQAFAAGASDDYAGKVMANLYTNLSSHWMYTAAIQLTLNGSEPSWSKDGWSFVPIDLDNLNRTNLPTNDLDESDKSLNIPTSNVSFTTPAIRGRIECTDYPIQTLMNLSSWLTPTNVSNHTIWNASTIPHGILGGYQLGAKYSDMYGSLPSAVLPITSAENISTCPNCTTIFANPSQITCCGNGSSTAWDPSVGVGYWSPNTDPASWTVRNWERNFTAKWFHGSAVTGIKGNDNQNTYYDAGLLFTQPPSTTMMNCKPIIESADADVIVNPSNGEIQSFEITGTPTEVTEAFSDNFLVHNKTRFSRETGMIYYNITLSFGNLFMTSMLTAADTLHLGGAQNIGGYLTEDLNDNTYNIRDKINGLNMDFMTYAMYTQANSNPAALLNTSTYLSLAEKTFTTFFQHFASNDISLSPGKEKENGGWAYQSINASLPNTLGPAIEMINGLPSDTATTYQDTMHPISHTNRSVHGHISQRVELLQMNKVAVGLSIGIMGWLILTTITVAVLQKRYFGSLVRNVECLGDVLVLIAGSANFLQVVREIESGRLVKGAYEELRTRLGWFVDEDGGLRWGIEMEESYGDGPGVHWVSEPLFSTREGEGNSTWNVRDGEENI</sequence>
<keyword evidence="2" id="KW-1133">Transmembrane helix</keyword>
<feature type="compositionally biased region" description="Low complexity" evidence="1">
    <location>
        <begin position="44"/>
        <end position="65"/>
    </location>
</feature>
<feature type="transmembrane region" description="Helical" evidence="2">
    <location>
        <begin position="720"/>
        <end position="745"/>
    </location>
</feature>
<feature type="transmembrane region" description="Helical" evidence="2">
    <location>
        <begin position="794"/>
        <end position="817"/>
    </location>
</feature>
<proteinExistence type="predicted"/>
<name>A0A9W9K662_9EURO</name>
<feature type="transmembrane region" description="Helical" evidence="2">
    <location>
        <begin position="135"/>
        <end position="154"/>
    </location>
</feature>
<feature type="transmembrane region" description="Helical" evidence="2">
    <location>
        <begin position="1329"/>
        <end position="1351"/>
    </location>
</feature>
<feature type="compositionally biased region" description="Polar residues" evidence="1">
    <location>
        <begin position="16"/>
        <end position="28"/>
    </location>
</feature>
<dbReference type="Pfam" id="PF11915">
    <property type="entry name" value="DUF3433"/>
    <property type="match status" value="2"/>
</dbReference>
<feature type="transmembrane region" description="Helical" evidence="2">
    <location>
        <begin position="679"/>
        <end position="700"/>
    </location>
</feature>
<keyword evidence="4" id="KW-1185">Reference proteome</keyword>
<dbReference type="PANTHER" id="PTHR37544:SF3">
    <property type="entry name" value="SPRAY"/>
    <property type="match status" value="1"/>
</dbReference>